<evidence type="ECO:0000256" key="4">
    <source>
        <dbReference type="ARBA" id="ARBA00022651"/>
    </source>
</evidence>
<dbReference type="InterPro" id="IPR017853">
    <property type="entry name" value="GH"/>
</dbReference>
<name>A0ABT2QCR6_9EURY</name>
<evidence type="ECO:0000313" key="13">
    <source>
        <dbReference type="EMBL" id="MCU4972723.1"/>
    </source>
</evidence>
<dbReference type="InterPro" id="IPR036573">
    <property type="entry name" value="CBM_sf_5/12"/>
</dbReference>
<gene>
    <name evidence="13" type="ORF">OB955_08220</name>
</gene>
<dbReference type="SUPFAM" id="SSF51055">
    <property type="entry name" value="Carbohydrate binding domain"/>
    <property type="match status" value="1"/>
</dbReference>
<dbReference type="SMART" id="SM00495">
    <property type="entry name" value="ChtBD3"/>
    <property type="match status" value="1"/>
</dbReference>
<dbReference type="Pfam" id="PF02839">
    <property type="entry name" value="CBM_5_12"/>
    <property type="match status" value="1"/>
</dbReference>
<dbReference type="EMBL" id="JAOPKB010000003">
    <property type="protein sequence ID" value="MCU4972723.1"/>
    <property type="molecule type" value="Genomic_DNA"/>
</dbReference>
<organism evidence="13 14">
    <name type="scientific">Natronoglomus mannanivorans</name>
    <dbReference type="NCBI Taxonomy" id="2979990"/>
    <lineage>
        <taxon>Archaea</taxon>
        <taxon>Methanobacteriati</taxon>
        <taxon>Methanobacteriota</taxon>
        <taxon>Stenosarchaea group</taxon>
        <taxon>Halobacteria</taxon>
        <taxon>Halobacteriales</taxon>
        <taxon>Natrialbaceae</taxon>
        <taxon>Natronoglomus</taxon>
    </lineage>
</organism>
<feature type="domain" description="GH10" evidence="12">
    <location>
        <begin position="151"/>
        <end position="462"/>
    </location>
</feature>
<dbReference type="Gene3D" id="2.60.40.10">
    <property type="entry name" value="Immunoglobulins"/>
    <property type="match status" value="1"/>
</dbReference>
<dbReference type="Pfam" id="PF00331">
    <property type="entry name" value="Glyco_hydro_10"/>
    <property type="match status" value="1"/>
</dbReference>
<dbReference type="InterPro" id="IPR003961">
    <property type="entry name" value="FN3_dom"/>
</dbReference>
<keyword evidence="7" id="KW-0119">Carbohydrate metabolism</keyword>
<dbReference type="RefSeq" id="WP_338007519.1">
    <property type="nucleotide sequence ID" value="NZ_JAOPKB010000003.1"/>
</dbReference>
<keyword evidence="14" id="KW-1185">Reference proteome</keyword>
<feature type="compositionally biased region" description="Basic and acidic residues" evidence="10">
    <location>
        <begin position="14"/>
        <end position="43"/>
    </location>
</feature>
<sequence>MTDTDDTPTESEQGIEKRQQPQRVDESEHGHEREGGREHEYEHDLELERRDYLRSIGIAGALGSVGSLGALTGATGSVVAQDGDWEAAAEERIEEHRTGDLEIVVENEDGEAIPDAEVEVEMQEHDFNFGTAVHAEFLTRGSEWGDDLHTEQDRQNYEEAIEEHFNTIVLENLHKWYLWEDNVDIADEAVDWAVERDMGVRGHVCLWGNIGAWAIPPDVVEAMGEDWADHADDVPDEFGEPDHDPDYVVEESMNHIEEIISHYSGDVHEWEVVNEVFHEPAMIEAIEGDGVTPETAPILGDWYEHAEQIAEQHDATIAVNDYNTLNGPHEQDRDQYEAQIDYLVNDRGIDLDGAGMQAHHYANERISSDEIMSVLDRYADYGVGLRITEFDMFGDNWDQQMEADYLHRFLKTTFSHPAMEEWLMWGIWDPLHWGPELGDDPNAPLYDDDWNEKPSYDAYVDLVFGEWWNDESGPTDADGTYTTDAFLGEHEITVTTDSDTASTTVSVTDPDGTTTVRIDVSGEGGPERPDAPASVTVTDETDSSVDLEWDAVGDAESYAVYVDGESDQEVTTTSATVDGLSPATTYEFGVATVDSAGIESGLTTTTGTTGDPDYPEWDPTETYTEGDRVVWDGTVWEAQWWTEDQEPGTDEYGPWEDVEDADDGGNGDNGNGDEDEQTGQPQDTTGDGLYNDITGSGSTTTSDVTEFFDGFTDEYSDPQYYDFTGNGEVTTSDVVELFESI</sequence>
<dbReference type="InterPro" id="IPR036116">
    <property type="entry name" value="FN3_sf"/>
</dbReference>
<evidence type="ECO:0000256" key="9">
    <source>
        <dbReference type="ARBA" id="ARBA00023326"/>
    </source>
</evidence>
<keyword evidence="4" id="KW-0858">Xylan degradation</keyword>
<dbReference type="EC" id="3.2.1.8" evidence="3"/>
<feature type="region of interest" description="Disordered" evidence="10">
    <location>
        <begin position="1"/>
        <end position="43"/>
    </location>
</feature>
<reference evidence="13 14" key="1">
    <citation type="submission" date="2022-09" db="EMBL/GenBank/DDBJ databases">
        <title>Enrichment on poylsaccharides allowed isolation of novel metabolic and taxonomic groups of Haloarchaea.</title>
        <authorList>
            <person name="Sorokin D.Y."/>
            <person name="Elcheninov A.G."/>
            <person name="Khizhniak T.V."/>
            <person name="Kolganova T.V."/>
            <person name="Kublanov I.V."/>
        </authorList>
    </citation>
    <scope>NUCLEOTIDE SEQUENCE [LARGE SCALE GENOMIC DNA]</scope>
    <source>
        <strain evidence="13 14">AArc-m2/3/4</strain>
    </source>
</reference>
<proteinExistence type="inferred from homology"/>
<protein>
    <recommendedName>
        <fullName evidence="3">endo-1,4-beta-xylanase</fullName>
        <ecNumber evidence="3">3.2.1.8</ecNumber>
    </recommendedName>
</protein>
<dbReference type="Pfam" id="PF00041">
    <property type="entry name" value="fn3"/>
    <property type="match status" value="1"/>
</dbReference>
<evidence type="ECO:0000256" key="5">
    <source>
        <dbReference type="ARBA" id="ARBA00022729"/>
    </source>
</evidence>
<evidence type="ECO:0000256" key="3">
    <source>
        <dbReference type="ARBA" id="ARBA00012590"/>
    </source>
</evidence>
<evidence type="ECO:0000256" key="7">
    <source>
        <dbReference type="ARBA" id="ARBA00023277"/>
    </source>
</evidence>
<accession>A0ABT2QCR6</accession>
<evidence type="ECO:0000256" key="10">
    <source>
        <dbReference type="SAM" id="MobiDB-lite"/>
    </source>
</evidence>
<evidence type="ECO:0000313" key="14">
    <source>
        <dbReference type="Proteomes" id="UP001320972"/>
    </source>
</evidence>
<keyword evidence="6" id="KW-0378">Hydrolase</keyword>
<dbReference type="SUPFAM" id="SSF49265">
    <property type="entry name" value="Fibronectin type III"/>
    <property type="match status" value="1"/>
</dbReference>
<evidence type="ECO:0000256" key="6">
    <source>
        <dbReference type="ARBA" id="ARBA00022801"/>
    </source>
</evidence>
<dbReference type="InterPro" id="IPR013783">
    <property type="entry name" value="Ig-like_fold"/>
</dbReference>
<dbReference type="PROSITE" id="PS51760">
    <property type="entry name" value="GH10_2"/>
    <property type="match status" value="1"/>
</dbReference>
<evidence type="ECO:0000259" key="11">
    <source>
        <dbReference type="PROSITE" id="PS50853"/>
    </source>
</evidence>
<dbReference type="CDD" id="cd12215">
    <property type="entry name" value="ChiC_BD"/>
    <property type="match status" value="1"/>
</dbReference>
<dbReference type="CDD" id="cd00063">
    <property type="entry name" value="FN3"/>
    <property type="match status" value="1"/>
</dbReference>
<dbReference type="InterPro" id="IPR003610">
    <property type="entry name" value="CBM5/12"/>
</dbReference>
<feature type="domain" description="Fibronectin type-III" evidence="11">
    <location>
        <begin position="531"/>
        <end position="612"/>
    </location>
</feature>
<dbReference type="PROSITE" id="PS50853">
    <property type="entry name" value="FN3"/>
    <property type="match status" value="1"/>
</dbReference>
<feature type="compositionally biased region" description="Acidic residues" evidence="10">
    <location>
        <begin position="644"/>
        <end position="677"/>
    </location>
</feature>
<dbReference type="InterPro" id="IPR001000">
    <property type="entry name" value="GH10_dom"/>
</dbReference>
<dbReference type="PANTHER" id="PTHR31490:SF88">
    <property type="entry name" value="BETA-XYLANASE"/>
    <property type="match status" value="1"/>
</dbReference>
<feature type="region of interest" description="Disordered" evidence="10">
    <location>
        <begin position="644"/>
        <end position="703"/>
    </location>
</feature>
<comment type="similarity">
    <text evidence="2">Belongs to the glycosyl hydrolase 10 (cellulase F) family.</text>
</comment>
<keyword evidence="9" id="KW-0624">Polysaccharide degradation</keyword>
<feature type="region of interest" description="Disordered" evidence="10">
    <location>
        <begin position="521"/>
        <end position="542"/>
    </location>
</feature>
<dbReference type="SUPFAM" id="SSF51445">
    <property type="entry name" value="(Trans)glycosidases"/>
    <property type="match status" value="1"/>
</dbReference>
<dbReference type="PRINTS" id="PR00134">
    <property type="entry name" value="GLHYDRLASE10"/>
</dbReference>
<evidence type="ECO:0000256" key="2">
    <source>
        <dbReference type="ARBA" id="ARBA00007495"/>
    </source>
</evidence>
<dbReference type="SMART" id="SM00633">
    <property type="entry name" value="Glyco_10"/>
    <property type="match status" value="1"/>
</dbReference>
<dbReference type="PANTHER" id="PTHR31490">
    <property type="entry name" value="GLYCOSYL HYDROLASE"/>
    <property type="match status" value="1"/>
</dbReference>
<dbReference type="SMART" id="SM00060">
    <property type="entry name" value="FN3"/>
    <property type="match status" value="1"/>
</dbReference>
<dbReference type="InterPro" id="IPR044846">
    <property type="entry name" value="GH10"/>
</dbReference>
<keyword evidence="5" id="KW-0732">Signal</keyword>
<dbReference type="Proteomes" id="UP001320972">
    <property type="component" value="Unassembled WGS sequence"/>
</dbReference>
<evidence type="ECO:0000259" key="12">
    <source>
        <dbReference type="PROSITE" id="PS51760"/>
    </source>
</evidence>
<evidence type="ECO:0000256" key="1">
    <source>
        <dbReference type="ARBA" id="ARBA00000681"/>
    </source>
</evidence>
<evidence type="ECO:0000256" key="8">
    <source>
        <dbReference type="ARBA" id="ARBA00023295"/>
    </source>
</evidence>
<keyword evidence="8" id="KW-0326">Glycosidase</keyword>
<dbReference type="Gene3D" id="2.10.10.20">
    <property type="entry name" value="Carbohydrate-binding module superfamily 5/12"/>
    <property type="match status" value="1"/>
</dbReference>
<comment type="catalytic activity">
    <reaction evidence="1">
        <text>Endohydrolysis of (1-&gt;4)-beta-D-xylosidic linkages in xylans.</text>
        <dbReference type="EC" id="3.2.1.8"/>
    </reaction>
</comment>
<dbReference type="Gene3D" id="3.20.20.80">
    <property type="entry name" value="Glycosidases"/>
    <property type="match status" value="1"/>
</dbReference>
<comment type="caution">
    <text evidence="13">The sequence shown here is derived from an EMBL/GenBank/DDBJ whole genome shotgun (WGS) entry which is preliminary data.</text>
</comment>